<sequence>MAFDPGLAALLRRKLADAGPVAERRMFGALSSMLDGNMASGALDDAGISGGTGRRGRGARSSGV</sequence>
<dbReference type="EMBL" id="RDRB01000001">
    <property type="protein sequence ID" value="ROU04015.1"/>
    <property type="molecule type" value="Genomic_DNA"/>
</dbReference>
<accession>A0A3N2R997</accession>
<proteinExistence type="predicted"/>
<dbReference type="Proteomes" id="UP000268016">
    <property type="component" value="Unassembled WGS sequence"/>
</dbReference>
<gene>
    <name evidence="2" type="ORF">EAT49_01015</name>
</gene>
<reference evidence="2 3" key="1">
    <citation type="submission" date="2018-10" db="EMBL/GenBank/DDBJ databases">
        <title>Histidinibacterium lentulum gen. nov., sp. nov., a marine bacterium from the culture broth of Picochlorum sp. 122.</title>
        <authorList>
            <person name="Wang G."/>
        </authorList>
    </citation>
    <scope>NUCLEOTIDE SEQUENCE [LARGE SCALE GENOMIC DNA]</scope>
    <source>
        <strain evidence="2 3">B17</strain>
    </source>
</reference>
<dbReference type="RefSeq" id="WP_123640403.1">
    <property type="nucleotide sequence ID" value="NZ_ML119081.1"/>
</dbReference>
<evidence type="ECO:0000313" key="3">
    <source>
        <dbReference type="Proteomes" id="UP000268016"/>
    </source>
</evidence>
<evidence type="ECO:0000313" key="2">
    <source>
        <dbReference type="EMBL" id="ROU04015.1"/>
    </source>
</evidence>
<comment type="caution">
    <text evidence="2">The sequence shown here is derived from an EMBL/GenBank/DDBJ whole genome shotgun (WGS) entry which is preliminary data.</text>
</comment>
<protein>
    <submittedName>
        <fullName evidence="2">Uncharacterized protein</fullName>
    </submittedName>
</protein>
<feature type="region of interest" description="Disordered" evidence="1">
    <location>
        <begin position="43"/>
        <end position="64"/>
    </location>
</feature>
<name>A0A3N2R997_9RHOB</name>
<organism evidence="2 3">
    <name type="scientific">Histidinibacterium lentulum</name>
    <dbReference type="NCBI Taxonomy" id="2480588"/>
    <lineage>
        <taxon>Bacteria</taxon>
        <taxon>Pseudomonadati</taxon>
        <taxon>Pseudomonadota</taxon>
        <taxon>Alphaproteobacteria</taxon>
        <taxon>Rhodobacterales</taxon>
        <taxon>Paracoccaceae</taxon>
        <taxon>Histidinibacterium</taxon>
    </lineage>
</organism>
<keyword evidence="3" id="KW-1185">Reference proteome</keyword>
<evidence type="ECO:0000256" key="1">
    <source>
        <dbReference type="SAM" id="MobiDB-lite"/>
    </source>
</evidence>
<dbReference type="AlphaFoldDB" id="A0A3N2R997"/>